<keyword evidence="2 6" id="KW-0812">Transmembrane</keyword>
<feature type="chain" id="PRO_5032492005" evidence="7">
    <location>
        <begin position="24"/>
        <end position="687"/>
    </location>
</feature>
<comment type="subcellular location">
    <subcellularLocation>
        <location evidence="1">Membrane</location>
        <topology evidence="1">Multi-pass membrane protein</topology>
    </subcellularLocation>
</comment>
<dbReference type="GO" id="GO:0045454">
    <property type="term" value="P:cell redox homeostasis"/>
    <property type="evidence" value="ECO:0007669"/>
    <property type="project" value="TreeGrafter"/>
</dbReference>
<feature type="transmembrane region" description="Helical" evidence="6">
    <location>
        <begin position="286"/>
        <end position="310"/>
    </location>
</feature>
<dbReference type="Proteomes" id="UP000249590">
    <property type="component" value="Unassembled WGS sequence"/>
</dbReference>
<gene>
    <name evidence="10" type="ORF">DLJ53_33095</name>
</gene>
<dbReference type="InterPro" id="IPR003834">
    <property type="entry name" value="Cyt_c_assmbl_TM_dom"/>
</dbReference>
<keyword evidence="4 6" id="KW-1133">Transmembrane helix</keyword>
<feature type="transmembrane region" description="Helical" evidence="6">
    <location>
        <begin position="370"/>
        <end position="390"/>
    </location>
</feature>
<dbReference type="Pfam" id="PF02683">
    <property type="entry name" value="DsbD_TM"/>
    <property type="match status" value="1"/>
</dbReference>
<evidence type="ECO:0000313" key="11">
    <source>
        <dbReference type="Proteomes" id="UP000249590"/>
    </source>
</evidence>
<keyword evidence="7" id="KW-0732">Signal</keyword>
<feature type="transmembrane region" description="Helical" evidence="6">
    <location>
        <begin position="411"/>
        <end position="438"/>
    </location>
</feature>
<dbReference type="CDD" id="cd02953">
    <property type="entry name" value="DsbDgamma"/>
    <property type="match status" value="1"/>
</dbReference>
<dbReference type="GO" id="GO:0015035">
    <property type="term" value="F:protein-disulfide reductase activity"/>
    <property type="evidence" value="ECO:0007669"/>
    <property type="project" value="TreeGrafter"/>
</dbReference>
<reference evidence="10 11" key="1">
    <citation type="submission" date="2018-05" db="EMBL/GenBank/DDBJ databases">
        <title>Acuticoccus sediminis sp. nov., isolated from deep-sea sediment of Indian Ocean.</title>
        <authorList>
            <person name="Liu X."/>
            <person name="Lai Q."/>
            <person name="Du Y."/>
            <person name="Sun F."/>
            <person name="Zhang X."/>
            <person name="Wang S."/>
            <person name="Shao Z."/>
        </authorList>
    </citation>
    <scope>NUCLEOTIDE SEQUENCE [LARGE SCALE GENOMIC DNA]</scope>
    <source>
        <strain evidence="10 11">PTG4-2</strain>
    </source>
</reference>
<name>A0A8B2NK56_9HYPH</name>
<dbReference type="PANTHER" id="PTHR32234">
    <property type="entry name" value="THIOL:DISULFIDE INTERCHANGE PROTEIN DSBD"/>
    <property type="match status" value="1"/>
</dbReference>
<feature type="domain" description="Cytochrome C biogenesis protein transmembrane" evidence="8">
    <location>
        <begin position="289"/>
        <end position="498"/>
    </location>
</feature>
<proteinExistence type="predicted"/>
<evidence type="ECO:0000256" key="4">
    <source>
        <dbReference type="ARBA" id="ARBA00022989"/>
    </source>
</evidence>
<dbReference type="OrthoDB" id="9811036at2"/>
<evidence type="ECO:0000256" key="6">
    <source>
        <dbReference type="SAM" id="Phobius"/>
    </source>
</evidence>
<feature type="transmembrane region" description="Helical" evidence="6">
    <location>
        <begin position="330"/>
        <end position="350"/>
    </location>
</feature>
<evidence type="ECO:0000256" key="3">
    <source>
        <dbReference type="ARBA" id="ARBA00022748"/>
    </source>
</evidence>
<keyword evidence="3" id="KW-0201">Cytochrome c-type biogenesis</keyword>
<evidence type="ECO:0000259" key="8">
    <source>
        <dbReference type="Pfam" id="PF02683"/>
    </source>
</evidence>
<feature type="transmembrane region" description="Helical" evidence="6">
    <location>
        <begin position="444"/>
        <end position="466"/>
    </location>
</feature>
<comment type="caution">
    <text evidence="10">The sequence shown here is derived from an EMBL/GenBank/DDBJ whole genome shotgun (WGS) entry which is preliminary data.</text>
</comment>
<feature type="transmembrane region" description="Helical" evidence="6">
    <location>
        <begin position="505"/>
        <end position="523"/>
    </location>
</feature>
<feature type="signal peptide" evidence="7">
    <location>
        <begin position="1"/>
        <end position="23"/>
    </location>
</feature>
<dbReference type="InterPro" id="IPR028250">
    <property type="entry name" value="DsbDN"/>
</dbReference>
<dbReference type="EMBL" id="QHHQ01000015">
    <property type="protein sequence ID" value="RAH96218.1"/>
    <property type="molecule type" value="Genomic_DNA"/>
</dbReference>
<evidence type="ECO:0000256" key="5">
    <source>
        <dbReference type="ARBA" id="ARBA00023136"/>
    </source>
</evidence>
<keyword evidence="11" id="KW-1185">Reference proteome</keyword>
<dbReference type="Gene3D" id="3.40.30.10">
    <property type="entry name" value="Glutaredoxin"/>
    <property type="match status" value="1"/>
</dbReference>
<evidence type="ECO:0000256" key="7">
    <source>
        <dbReference type="SAM" id="SignalP"/>
    </source>
</evidence>
<protein>
    <submittedName>
        <fullName evidence="10">Copper-binding protein</fullName>
    </submittedName>
</protein>
<dbReference type="AlphaFoldDB" id="A0A8B2NK56"/>
<evidence type="ECO:0000256" key="1">
    <source>
        <dbReference type="ARBA" id="ARBA00004141"/>
    </source>
</evidence>
<evidence type="ECO:0000313" key="10">
    <source>
        <dbReference type="EMBL" id="RAH96218.1"/>
    </source>
</evidence>
<dbReference type="RefSeq" id="WP_111352596.1">
    <property type="nucleotide sequence ID" value="NZ_QHHQ01000015.1"/>
</dbReference>
<feature type="transmembrane region" description="Helical" evidence="6">
    <location>
        <begin position="478"/>
        <end position="499"/>
    </location>
</feature>
<dbReference type="InterPro" id="IPR036249">
    <property type="entry name" value="Thioredoxin-like_sf"/>
</dbReference>
<dbReference type="GO" id="GO:0017004">
    <property type="term" value="P:cytochrome complex assembly"/>
    <property type="evidence" value="ECO:0007669"/>
    <property type="project" value="UniProtKB-KW"/>
</dbReference>
<keyword evidence="5 6" id="KW-0472">Membrane</keyword>
<feature type="domain" description="Thiol:disulfide interchange protein DsbD N-terminal" evidence="9">
    <location>
        <begin position="40"/>
        <end position="150"/>
    </location>
</feature>
<dbReference type="SUPFAM" id="SSF52833">
    <property type="entry name" value="Thioredoxin-like"/>
    <property type="match status" value="1"/>
</dbReference>
<dbReference type="Pfam" id="PF11412">
    <property type="entry name" value="DsbD_N"/>
    <property type="match status" value="1"/>
</dbReference>
<evidence type="ECO:0000256" key="2">
    <source>
        <dbReference type="ARBA" id="ARBA00022692"/>
    </source>
</evidence>
<dbReference type="GO" id="GO:0016020">
    <property type="term" value="C:membrane"/>
    <property type="evidence" value="ECO:0007669"/>
    <property type="project" value="UniProtKB-SubCell"/>
</dbReference>
<dbReference type="Pfam" id="PF13899">
    <property type="entry name" value="Thioredoxin_7"/>
    <property type="match status" value="1"/>
</dbReference>
<accession>A0A8B2NK56</accession>
<organism evidence="10 11">
    <name type="scientific">Acuticoccus sediminis</name>
    <dbReference type="NCBI Taxonomy" id="2184697"/>
    <lineage>
        <taxon>Bacteria</taxon>
        <taxon>Pseudomonadati</taxon>
        <taxon>Pseudomonadota</taxon>
        <taxon>Alphaproteobacteria</taxon>
        <taxon>Hyphomicrobiales</taxon>
        <taxon>Amorphaceae</taxon>
        <taxon>Acuticoccus</taxon>
    </lineage>
</organism>
<dbReference type="PANTHER" id="PTHR32234:SF3">
    <property type="entry name" value="SUPPRESSION OF COPPER SENSITIVITY PROTEIN"/>
    <property type="match status" value="1"/>
</dbReference>
<feature type="transmembrane region" description="Helical" evidence="6">
    <location>
        <begin position="530"/>
        <end position="548"/>
    </location>
</feature>
<sequence>MIAATRFILSLSLVLSLTVAAVAATPWQERSNSAARLHVAVNDDGQIVAGLEVRLDDGWKTYWRSAGSTGLPPQIDTEGSVNVASFRVAYPAPERFVAFGIEALGYSHTVTFPVTIERSNADQGARLALRAGLLVCGRVCVPERYEFSTPVPADLALLPRAEDTPIADAMAKVPVPALDADVALALLAATEEGLSVTLKAFGDRAPRLDDALIVAEVEGEDPLIGRLAHRGGGRFAATLAGPTLPSPGTEVRLTVAGKGLALDLSGTVATAVIPTAAPTAEPARGLVAIFLIAFLGGLILNAMPCVLPVLSIKVAALGRATILERRQQRLAFLATAGGIAVFIILLGSVLSALKALGRDVFWGMQFQEPVFVALLFGLFVLMTLNLAGIFEFRPPAGLQNRLGRFGRTGDFADGFVIALVATPCSAPFLGTAIGFGLAGGPGELAVAFAALGAGFAAPYLAIAAIPQTVSVLPKPGQWMAWLQRALALPMLGVVVWLAWILDSQAGADALAAAAVAALAVAVAANRPRRVTVVLGAAVVVASTVYVATDVGSTTPPEHTVEAGEWKTFDRAAIESHVTKGHVVFVDVTADWCITCVYNKAAALDRDAVRIELARPDTVAMRADWTLPDDAIADFVKAQGRYGIPLNVAFGPAAPEGILLPEILTVSTVLDAIATARGDRASGSSNRK</sequence>
<dbReference type="InterPro" id="IPR035671">
    <property type="entry name" value="DsbD_gamma"/>
</dbReference>
<evidence type="ECO:0000259" key="9">
    <source>
        <dbReference type="Pfam" id="PF11412"/>
    </source>
</evidence>